<accession>A0ACB8CSM1</accession>
<proteinExistence type="predicted"/>
<evidence type="ECO:0000313" key="1">
    <source>
        <dbReference type="EMBL" id="KAH7949997.1"/>
    </source>
</evidence>
<evidence type="ECO:0000313" key="2">
    <source>
        <dbReference type="Proteomes" id="UP000821865"/>
    </source>
</evidence>
<gene>
    <name evidence="1" type="ORF">HPB49_018210</name>
</gene>
<dbReference type="Proteomes" id="UP000821865">
    <property type="component" value="Chromosome 5"/>
</dbReference>
<sequence>MHYLPNLRKIITKRKKQKPGRVKLHEPLDFQVESSKASTTSSVAPAAELPRQVDTVSGRLRPRLTRAAAAAVVPEELRNFAEGFPWRRAMYGGVALLVIVGVCGVALFVAWNFPVEQPTCGEDCMQYAKLLNESMDWSVGPCQDFHRFVCGRWKNTTSVRRSITDRFIDAVVDISRRADVQAVGQTVAQKAARLFKSCYDIVTQDTDYVPRIRGYMRDAKLHWPKHPLSRESDSVDVLRSMLELSDKWGWPCLLEFQPELVTESVFQVLTYPTRHLYQFQRYAIALGTVSSARRTYFETLYSHYGGGVDDGVTFEEMLDYENEIMLPLLSVYYEPRRRYEFQKNFSDTSGVWERWTSAIEEYYDLSGNTQIAIFTTNQLYLEVIIELISTKEVIVELVIGWLAVQFTARFANRQLIASYHNSVEQAEHFHRRACLGISVSLTGIALFLPYLERVYTEPVRDDTGRIARQVRRTVYQTLERVTYPWADLDAVFMYMEISRADDIEARFSHYPDMEASFVKNLRDVIKASRRTDLELIGVMSTLWLFSDDLFHPRITRERHDYSLKPPILVRPMYHVNAPMPVRLGTFGVEVARATLTSYEELQFQGHRADVLEHYQLCFVRAAEKERKEEFNPDWIEKVENAMLYGAAMDVALSLLKLVPSFDEDRLRNVPLTGHQLFYVAHCYTHCGEKDGPTACNLPLRYKEDFAIAFSCPTQSDMRSDEQCRSF</sequence>
<reference evidence="1" key="1">
    <citation type="submission" date="2020-05" db="EMBL/GenBank/DDBJ databases">
        <title>Large-scale comparative analyses of tick genomes elucidate their genetic diversity and vector capacities.</title>
        <authorList>
            <person name="Jia N."/>
            <person name="Wang J."/>
            <person name="Shi W."/>
            <person name="Du L."/>
            <person name="Sun Y."/>
            <person name="Zhan W."/>
            <person name="Jiang J."/>
            <person name="Wang Q."/>
            <person name="Zhang B."/>
            <person name="Ji P."/>
            <person name="Sakyi L.B."/>
            <person name="Cui X."/>
            <person name="Yuan T."/>
            <person name="Jiang B."/>
            <person name="Yang W."/>
            <person name="Lam T.T.-Y."/>
            <person name="Chang Q."/>
            <person name="Ding S."/>
            <person name="Wang X."/>
            <person name="Zhu J."/>
            <person name="Ruan X."/>
            <person name="Zhao L."/>
            <person name="Wei J."/>
            <person name="Que T."/>
            <person name="Du C."/>
            <person name="Cheng J."/>
            <person name="Dai P."/>
            <person name="Han X."/>
            <person name="Huang E."/>
            <person name="Gao Y."/>
            <person name="Liu J."/>
            <person name="Shao H."/>
            <person name="Ye R."/>
            <person name="Li L."/>
            <person name="Wei W."/>
            <person name="Wang X."/>
            <person name="Wang C."/>
            <person name="Yang T."/>
            <person name="Huo Q."/>
            <person name="Li W."/>
            <person name="Guo W."/>
            <person name="Chen H."/>
            <person name="Zhou L."/>
            <person name="Ni X."/>
            <person name="Tian J."/>
            <person name="Zhou Y."/>
            <person name="Sheng Y."/>
            <person name="Liu T."/>
            <person name="Pan Y."/>
            <person name="Xia L."/>
            <person name="Li J."/>
            <person name="Zhao F."/>
            <person name="Cao W."/>
        </authorList>
    </citation>
    <scope>NUCLEOTIDE SEQUENCE</scope>
    <source>
        <strain evidence="1">Dsil-2018</strain>
    </source>
</reference>
<comment type="caution">
    <text evidence="1">The sequence shown here is derived from an EMBL/GenBank/DDBJ whole genome shotgun (WGS) entry which is preliminary data.</text>
</comment>
<name>A0ACB8CSM1_DERSI</name>
<protein>
    <submittedName>
        <fullName evidence="1">Uncharacterized protein</fullName>
    </submittedName>
</protein>
<dbReference type="EMBL" id="CM023474">
    <property type="protein sequence ID" value="KAH7949997.1"/>
    <property type="molecule type" value="Genomic_DNA"/>
</dbReference>
<organism evidence="1 2">
    <name type="scientific">Dermacentor silvarum</name>
    <name type="common">Tick</name>
    <dbReference type="NCBI Taxonomy" id="543639"/>
    <lineage>
        <taxon>Eukaryota</taxon>
        <taxon>Metazoa</taxon>
        <taxon>Ecdysozoa</taxon>
        <taxon>Arthropoda</taxon>
        <taxon>Chelicerata</taxon>
        <taxon>Arachnida</taxon>
        <taxon>Acari</taxon>
        <taxon>Parasitiformes</taxon>
        <taxon>Ixodida</taxon>
        <taxon>Ixodoidea</taxon>
        <taxon>Ixodidae</taxon>
        <taxon>Rhipicephalinae</taxon>
        <taxon>Dermacentor</taxon>
    </lineage>
</organism>
<keyword evidence="2" id="KW-1185">Reference proteome</keyword>